<organism evidence="3 7">
    <name type="scientific">Acanthaster planci</name>
    <name type="common">Crown-of-thorns starfish</name>
    <dbReference type="NCBI Taxonomy" id="133434"/>
    <lineage>
        <taxon>Eukaryota</taxon>
        <taxon>Metazoa</taxon>
        <taxon>Echinodermata</taxon>
        <taxon>Eleutherozoa</taxon>
        <taxon>Asterozoa</taxon>
        <taxon>Asteroidea</taxon>
        <taxon>Valvatacea</taxon>
        <taxon>Valvatida</taxon>
        <taxon>Acanthasteridae</taxon>
        <taxon>Acanthaster</taxon>
    </lineage>
</organism>
<evidence type="ECO:0000313" key="5">
    <source>
        <dbReference type="RefSeq" id="XP_022092739.1"/>
    </source>
</evidence>
<dbReference type="AlphaFoldDB" id="A0A8B7YJV9"/>
<feature type="transmembrane region" description="Helical" evidence="2">
    <location>
        <begin position="454"/>
        <end position="474"/>
    </location>
</feature>
<protein>
    <submittedName>
        <fullName evidence="4 5">Uncharacterized protein LOC110980333</fullName>
    </submittedName>
</protein>
<feature type="transmembrane region" description="Helical" evidence="2">
    <location>
        <begin position="194"/>
        <end position="214"/>
    </location>
</feature>
<keyword evidence="3" id="KW-1185">Reference proteome</keyword>
<feature type="transmembrane region" description="Helical" evidence="2">
    <location>
        <begin position="164"/>
        <end position="182"/>
    </location>
</feature>
<dbReference type="RefSeq" id="XP_022092912.1">
    <property type="nucleotide sequence ID" value="XM_022237220.1"/>
</dbReference>
<dbReference type="RefSeq" id="XP_022092828.1">
    <property type="nucleotide sequence ID" value="XM_022237136.1"/>
</dbReference>
<feature type="compositionally biased region" description="Low complexity" evidence="1">
    <location>
        <begin position="273"/>
        <end position="286"/>
    </location>
</feature>
<evidence type="ECO:0000313" key="3">
    <source>
        <dbReference type="Proteomes" id="UP000694845"/>
    </source>
</evidence>
<reference evidence="4 5" key="1">
    <citation type="submission" date="2025-04" db="UniProtKB">
        <authorList>
            <consortium name="RefSeq"/>
        </authorList>
    </citation>
    <scope>IDENTIFICATION</scope>
</reference>
<gene>
    <name evidence="4 5 6 7" type="primary">LOC110980333</name>
</gene>
<feature type="transmembrane region" description="Helical" evidence="2">
    <location>
        <begin position="581"/>
        <end position="599"/>
    </location>
</feature>
<dbReference type="GO" id="GO:0008028">
    <property type="term" value="F:monocarboxylic acid transmembrane transporter activity"/>
    <property type="evidence" value="ECO:0007669"/>
    <property type="project" value="TreeGrafter"/>
</dbReference>
<name>A0A8B7YJV9_ACAPL</name>
<feature type="transmembrane region" description="Helical" evidence="2">
    <location>
        <begin position="128"/>
        <end position="152"/>
    </location>
</feature>
<dbReference type="Gene3D" id="1.20.1250.20">
    <property type="entry name" value="MFS general substrate transporter like domains"/>
    <property type="match status" value="2"/>
</dbReference>
<dbReference type="RefSeq" id="XP_022092739.1">
    <property type="nucleotide sequence ID" value="XM_022237047.1"/>
</dbReference>
<evidence type="ECO:0000256" key="1">
    <source>
        <dbReference type="SAM" id="MobiDB-lite"/>
    </source>
</evidence>
<feature type="transmembrane region" description="Helical" evidence="2">
    <location>
        <begin position="546"/>
        <end position="569"/>
    </location>
</feature>
<evidence type="ECO:0000313" key="7">
    <source>
        <dbReference type="RefSeq" id="XP_022092912.1"/>
    </source>
</evidence>
<evidence type="ECO:0000256" key="2">
    <source>
        <dbReference type="SAM" id="Phobius"/>
    </source>
</evidence>
<feature type="region of interest" description="Disordered" evidence="1">
    <location>
        <begin position="616"/>
        <end position="636"/>
    </location>
</feature>
<sequence>MEDRNGPFGNSALVDRLERQKPPPDGSYYPEGGWGYVVVLAAFAALMTQMGLIVSMGVYLEHIEQEFQSGAGVSGWISSGCFAVLAFVSPFASHVMKRMGCRATAMIGGAIMCAGFVCGTFANSVIQLFVFADVVAGIGASMSHMSGTVVIGQYFNKRYALANGFAYTGQGVGIFMFPPILQALIDNYGWRGCMLIQGALSLHISAAAAMYRVVQQPSGNRSKRRPRSVSCDSVDSDGIRATPNNNQNNGSASNTCSGISEDSGSKTDSTAVSASEISTSTGLSSSEGCAEMKSLVVPSADNSTKDQLQNGTAVCAHERALFPSDSTALLQKCGDFELKSQAEPRLLNGNERVISPLISCRRHQNALVADVNPTVFATSDIQSGQRNAVCFEEGKLGICGIEGRKPRRRRKWPAAWRMMCDYPSICFIFVIFLFETFGYGGFFSHVVARAREAGIAEGPATFALSIFGIGSLLGRSSNGLILHRGFLTARGLNGLAFVTAGGASVLTSLVVSQSGVLASAFFSGLASGWYMPLQQVLLRDIVGQSLLHFAYGYGLVFEGAGSLAGGYVIGSIRDRYGSYEVSFYFLGVVMLLGSSILVVDHCFQRRGLCLSINDSRDRKGAKNQPTTADFDKDAPV</sequence>
<dbReference type="InterPro" id="IPR011701">
    <property type="entry name" value="MFS"/>
</dbReference>
<feature type="transmembrane region" description="Helical" evidence="2">
    <location>
        <begin position="71"/>
        <end position="91"/>
    </location>
</feature>
<dbReference type="KEGG" id="aplc:110980333"/>
<keyword evidence="2" id="KW-0812">Transmembrane</keyword>
<feature type="transmembrane region" description="Helical" evidence="2">
    <location>
        <begin position="34"/>
        <end position="59"/>
    </location>
</feature>
<dbReference type="PANTHER" id="PTHR11360:SF284">
    <property type="entry name" value="EG:103B4.3 PROTEIN-RELATED"/>
    <property type="match status" value="1"/>
</dbReference>
<accession>A0A8B7YJV9</accession>
<feature type="region of interest" description="Disordered" evidence="1">
    <location>
        <begin position="215"/>
        <end position="286"/>
    </location>
</feature>
<keyword evidence="2" id="KW-1133">Transmembrane helix</keyword>
<proteinExistence type="predicted"/>
<feature type="transmembrane region" description="Helical" evidence="2">
    <location>
        <begin position="495"/>
        <end position="526"/>
    </location>
</feature>
<feature type="compositionally biased region" description="Polar residues" evidence="1">
    <location>
        <begin position="250"/>
        <end position="272"/>
    </location>
</feature>
<feature type="region of interest" description="Disordered" evidence="1">
    <location>
        <begin position="1"/>
        <end position="21"/>
    </location>
</feature>
<dbReference type="RefSeq" id="XP_022092656.1">
    <property type="nucleotide sequence ID" value="XM_022236964.1"/>
</dbReference>
<evidence type="ECO:0000313" key="4">
    <source>
        <dbReference type="RefSeq" id="XP_022092656.1"/>
    </source>
</evidence>
<evidence type="ECO:0000313" key="6">
    <source>
        <dbReference type="RefSeq" id="XP_022092828.1"/>
    </source>
</evidence>
<dbReference type="OrthoDB" id="6499973at2759"/>
<dbReference type="PANTHER" id="PTHR11360">
    <property type="entry name" value="MONOCARBOXYLATE TRANSPORTER"/>
    <property type="match status" value="1"/>
</dbReference>
<dbReference type="Pfam" id="PF07690">
    <property type="entry name" value="MFS_1"/>
    <property type="match status" value="1"/>
</dbReference>
<dbReference type="InterPro" id="IPR050327">
    <property type="entry name" value="Proton-linked_MCT"/>
</dbReference>
<dbReference type="SUPFAM" id="SSF103473">
    <property type="entry name" value="MFS general substrate transporter"/>
    <property type="match status" value="1"/>
</dbReference>
<dbReference type="Proteomes" id="UP000694845">
    <property type="component" value="Unplaced"/>
</dbReference>
<dbReference type="OMA" id="WISSGCF"/>
<dbReference type="InterPro" id="IPR036259">
    <property type="entry name" value="MFS_trans_sf"/>
</dbReference>
<dbReference type="GeneID" id="110980333"/>
<feature type="transmembrane region" description="Helical" evidence="2">
    <location>
        <begin position="103"/>
        <end position="122"/>
    </location>
</feature>
<keyword evidence="2" id="KW-0472">Membrane</keyword>